<dbReference type="EMBL" id="JAAGBB010000020">
    <property type="protein sequence ID" value="MBR0666122.1"/>
    <property type="molecule type" value="Genomic_DNA"/>
</dbReference>
<dbReference type="Gene3D" id="3.30.565.10">
    <property type="entry name" value="Histidine kinase-like ATPase, C-terminal domain"/>
    <property type="match status" value="1"/>
</dbReference>
<evidence type="ECO:0000313" key="1">
    <source>
        <dbReference type="EMBL" id="MBR0666122.1"/>
    </source>
</evidence>
<proteinExistence type="predicted"/>
<keyword evidence="2" id="KW-1185">Reference proteome</keyword>
<organism evidence="1 2">
    <name type="scientific">Plastoroseomonas hellenica</name>
    <dbReference type="NCBI Taxonomy" id="2687306"/>
    <lineage>
        <taxon>Bacteria</taxon>
        <taxon>Pseudomonadati</taxon>
        <taxon>Pseudomonadota</taxon>
        <taxon>Alphaproteobacteria</taxon>
        <taxon>Acetobacterales</taxon>
        <taxon>Acetobacteraceae</taxon>
        <taxon>Plastoroseomonas</taxon>
    </lineage>
</organism>
<gene>
    <name evidence="1" type="ORF">GXW71_17310</name>
</gene>
<accession>A0ABS5F0Q1</accession>
<dbReference type="SUPFAM" id="SSF55874">
    <property type="entry name" value="ATPase domain of HSP90 chaperone/DNA topoisomerase II/histidine kinase"/>
    <property type="match status" value="1"/>
</dbReference>
<comment type="caution">
    <text evidence="1">The sequence shown here is derived from an EMBL/GenBank/DDBJ whole genome shotgun (WGS) entry which is preliminary data.</text>
</comment>
<reference evidence="2" key="1">
    <citation type="journal article" date="2021" name="Syst. Appl. Microbiol.">
        <title>Roseomonas hellenica sp. nov., isolated from roots of wild-growing Alkanna tinctoria.</title>
        <authorList>
            <person name="Rat A."/>
            <person name="Naranjo H.D."/>
            <person name="Lebbe L."/>
            <person name="Cnockaert M."/>
            <person name="Krigas N."/>
            <person name="Grigoriadou K."/>
            <person name="Maloupa E."/>
            <person name="Willems A."/>
        </authorList>
    </citation>
    <scope>NUCLEOTIDE SEQUENCE [LARGE SCALE GENOMIC DNA]</scope>
    <source>
        <strain evidence="2">LMG 31523</strain>
    </source>
</reference>
<dbReference type="Proteomes" id="UP001196870">
    <property type="component" value="Unassembled WGS sequence"/>
</dbReference>
<dbReference type="Pfam" id="PF13589">
    <property type="entry name" value="HATPase_c_3"/>
    <property type="match status" value="1"/>
</dbReference>
<dbReference type="RefSeq" id="WP_211853795.1">
    <property type="nucleotide sequence ID" value="NZ_JAAGBB010000020.1"/>
</dbReference>
<protein>
    <recommendedName>
        <fullName evidence="3">ATP-binding protein</fullName>
    </recommendedName>
</protein>
<evidence type="ECO:0008006" key="3">
    <source>
        <dbReference type="Google" id="ProtNLM"/>
    </source>
</evidence>
<name>A0ABS5F0Q1_9PROT</name>
<sequence length="440" mass="50080">MDDITIEAMPTKELFVHVLTRDIRLEDAVLDLIDNSIDGAKRLRPAADARFDDLWVKIICSSERFVIEDNCGGINVHTARNYAFRFGRDPKMAPTPNSIGQFGVGMKRALLRFGRFFRIESTSESEHFVLLIDVDNWLRDPEWHFRFDTVRARAPNEARGTKIIVERLTEDAAARFPTDEFVTALKNSVESRQQDYLGRGLAVWIGPARIGARPFQLLFDEELKPSRREKVYFGDSDTPVRAEFIVGVAPSSPMEAGWYVACNGRVILAADQSRITGWDTVTDDGVPKYHNQFSRFRGYATFDCIDAGKLPWNTMKTGVDPDATIYQDARREMITMMRPVIDFLNRLDAEKEEPEDERPLTRLVESARPTSFREATGYTASFSVTVSSKPRGPRMTNILYKRPASKVEELMQAIGARSAKDTGERSFDEAYRRYVEGDEE</sequence>
<evidence type="ECO:0000313" key="2">
    <source>
        <dbReference type="Proteomes" id="UP001196870"/>
    </source>
</evidence>
<dbReference type="InterPro" id="IPR036890">
    <property type="entry name" value="HATPase_C_sf"/>
</dbReference>